<gene>
    <name evidence="2" type="ORF">NEMVEDRAFT_v1g224096</name>
</gene>
<dbReference type="AlphaFoldDB" id="A7T9A4"/>
<dbReference type="PANTHER" id="PTHR19308">
    <property type="entry name" value="PHOSPHATIDYLCHOLINE TRANSFER PROTEIN"/>
    <property type="match status" value="1"/>
</dbReference>
<evidence type="ECO:0000313" key="3">
    <source>
        <dbReference type="Proteomes" id="UP000001593"/>
    </source>
</evidence>
<dbReference type="EMBL" id="DS473214">
    <property type="protein sequence ID" value="EDO27423.1"/>
    <property type="molecule type" value="Genomic_DNA"/>
</dbReference>
<protein>
    <recommendedName>
        <fullName evidence="1">START domain-containing protein</fullName>
    </recommendedName>
</protein>
<dbReference type="Proteomes" id="UP000001593">
    <property type="component" value="Unassembled WGS sequence"/>
</dbReference>
<dbReference type="InParanoid" id="A7T9A4"/>
<dbReference type="GO" id="GO:0008289">
    <property type="term" value="F:lipid binding"/>
    <property type="evidence" value="ECO:0007669"/>
    <property type="project" value="InterPro"/>
</dbReference>
<evidence type="ECO:0000313" key="2">
    <source>
        <dbReference type="EMBL" id="EDO27423.1"/>
    </source>
</evidence>
<dbReference type="Pfam" id="PF01852">
    <property type="entry name" value="START"/>
    <property type="match status" value="1"/>
</dbReference>
<dbReference type="SUPFAM" id="SSF55961">
    <property type="entry name" value="Bet v1-like"/>
    <property type="match status" value="1"/>
</dbReference>
<dbReference type="InterPro" id="IPR023393">
    <property type="entry name" value="START-like_dom_sf"/>
</dbReference>
<feature type="domain" description="START" evidence="1">
    <location>
        <begin position="1"/>
        <end position="107"/>
    </location>
</feature>
<reference evidence="2 3" key="1">
    <citation type="journal article" date="2007" name="Science">
        <title>Sea anemone genome reveals ancestral eumetazoan gene repertoire and genomic organization.</title>
        <authorList>
            <person name="Putnam N.H."/>
            <person name="Srivastava M."/>
            <person name="Hellsten U."/>
            <person name="Dirks B."/>
            <person name="Chapman J."/>
            <person name="Salamov A."/>
            <person name="Terry A."/>
            <person name="Shapiro H."/>
            <person name="Lindquist E."/>
            <person name="Kapitonov V.V."/>
            <person name="Jurka J."/>
            <person name="Genikhovich G."/>
            <person name="Grigoriev I.V."/>
            <person name="Lucas S.M."/>
            <person name="Steele R.E."/>
            <person name="Finnerty J.R."/>
            <person name="Technau U."/>
            <person name="Martindale M.Q."/>
            <person name="Rokhsar D.S."/>
        </authorList>
    </citation>
    <scope>NUCLEOTIDE SEQUENCE [LARGE SCALE GENOMIC DNA]</scope>
    <source>
        <strain evidence="3">CH2 X CH6</strain>
    </source>
</reference>
<dbReference type="PANTHER" id="PTHR19308:SF8">
    <property type="entry name" value="STAR-RELATED LIPID TRANSFER PROTEIN 7, MITOCHONDRIAL"/>
    <property type="match status" value="1"/>
</dbReference>
<evidence type="ECO:0000259" key="1">
    <source>
        <dbReference type="PROSITE" id="PS50848"/>
    </source>
</evidence>
<dbReference type="PhylomeDB" id="A7T9A4"/>
<dbReference type="PROSITE" id="PS50848">
    <property type="entry name" value="START"/>
    <property type="match status" value="1"/>
</dbReference>
<dbReference type="STRING" id="45351.A7T9A4"/>
<organism evidence="2 3">
    <name type="scientific">Nematostella vectensis</name>
    <name type="common">Starlet sea anemone</name>
    <dbReference type="NCBI Taxonomy" id="45351"/>
    <lineage>
        <taxon>Eukaryota</taxon>
        <taxon>Metazoa</taxon>
        <taxon>Cnidaria</taxon>
        <taxon>Anthozoa</taxon>
        <taxon>Hexacorallia</taxon>
        <taxon>Actiniaria</taxon>
        <taxon>Edwardsiidae</taxon>
        <taxon>Nematostella</taxon>
    </lineage>
</organism>
<dbReference type="HOGENOM" id="CLU_042209_1_1_1"/>
<name>A7T9A4_NEMVE</name>
<keyword evidence="3" id="KW-1185">Reference proteome</keyword>
<proteinExistence type="predicted"/>
<accession>A7T9A4</accession>
<dbReference type="eggNOG" id="KOG2761">
    <property type="taxonomic scope" value="Eukaryota"/>
</dbReference>
<dbReference type="KEGG" id="nve:5497718"/>
<dbReference type="InterPro" id="IPR051213">
    <property type="entry name" value="START_lipid_transfer"/>
</dbReference>
<dbReference type="InterPro" id="IPR002913">
    <property type="entry name" value="START_lipid-bd_dom"/>
</dbReference>
<dbReference type="Gene3D" id="3.30.530.20">
    <property type="match status" value="1"/>
</dbReference>
<sequence>YPLTSRDYVFVRKSKIDMQSNKMVLMSKATSHPKCPENNTHVRVTDYGSQMVILPHRTFDENGMDFVLSYYDNPKVTIPNVCTSYATSAGIPNFINKLHLAAKKVQHKELMDAFPELSHTTGRKHLERTLKQP</sequence>
<dbReference type="OMA" id="CINWMAS"/>
<dbReference type="GO" id="GO:0005737">
    <property type="term" value="C:cytoplasm"/>
    <property type="evidence" value="ECO:0007669"/>
    <property type="project" value="UniProtKB-ARBA"/>
</dbReference>
<feature type="non-terminal residue" evidence="2">
    <location>
        <position position="1"/>
    </location>
</feature>